<keyword evidence="3" id="KW-1185">Reference proteome</keyword>
<proteinExistence type="predicted"/>
<feature type="region of interest" description="Disordered" evidence="1">
    <location>
        <begin position="1"/>
        <end position="44"/>
    </location>
</feature>
<comment type="caution">
    <text evidence="2">The sequence shown here is derived from an EMBL/GenBank/DDBJ whole genome shotgun (WGS) entry which is preliminary data.</text>
</comment>
<protein>
    <submittedName>
        <fullName evidence="2">Uncharacterized protein</fullName>
    </submittedName>
</protein>
<accession>A0A392MB56</accession>
<sequence length="74" mass="8004">IMEKNVKHVTAGGEVPATSNVFSPENDYEERKPSWRGSRRSSGDFRGNISLICASLDNFVGDISLICASLVCNG</sequence>
<evidence type="ECO:0000313" key="3">
    <source>
        <dbReference type="Proteomes" id="UP000265520"/>
    </source>
</evidence>
<feature type="non-terminal residue" evidence="2">
    <location>
        <position position="1"/>
    </location>
</feature>
<dbReference type="AlphaFoldDB" id="A0A392MB56"/>
<dbReference type="EMBL" id="LXQA010006666">
    <property type="protein sequence ID" value="MCH84339.1"/>
    <property type="molecule type" value="Genomic_DNA"/>
</dbReference>
<reference evidence="2 3" key="1">
    <citation type="journal article" date="2018" name="Front. Plant Sci.">
        <title>Red Clover (Trifolium pratense) and Zigzag Clover (T. medium) - A Picture of Genomic Similarities and Differences.</title>
        <authorList>
            <person name="Dluhosova J."/>
            <person name="Istvanek J."/>
            <person name="Nedelnik J."/>
            <person name="Repkova J."/>
        </authorList>
    </citation>
    <scope>NUCLEOTIDE SEQUENCE [LARGE SCALE GENOMIC DNA]</scope>
    <source>
        <strain evidence="3">cv. 10/8</strain>
        <tissue evidence="2">Leaf</tissue>
    </source>
</reference>
<organism evidence="2 3">
    <name type="scientific">Trifolium medium</name>
    <dbReference type="NCBI Taxonomy" id="97028"/>
    <lineage>
        <taxon>Eukaryota</taxon>
        <taxon>Viridiplantae</taxon>
        <taxon>Streptophyta</taxon>
        <taxon>Embryophyta</taxon>
        <taxon>Tracheophyta</taxon>
        <taxon>Spermatophyta</taxon>
        <taxon>Magnoliopsida</taxon>
        <taxon>eudicotyledons</taxon>
        <taxon>Gunneridae</taxon>
        <taxon>Pentapetalae</taxon>
        <taxon>rosids</taxon>
        <taxon>fabids</taxon>
        <taxon>Fabales</taxon>
        <taxon>Fabaceae</taxon>
        <taxon>Papilionoideae</taxon>
        <taxon>50 kb inversion clade</taxon>
        <taxon>NPAAA clade</taxon>
        <taxon>Hologalegina</taxon>
        <taxon>IRL clade</taxon>
        <taxon>Trifolieae</taxon>
        <taxon>Trifolium</taxon>
    </lineage>
</organism>
<gene>
    <name evidence="2" type="ORF">A2U01_0005171</name>
</gene>
<name>A0A392MB56_9FABA</name>
<dbReference type="Proteomes" id="UP000265520">
    <property type="component" value="Unassembled WGS sequence"/>
</dbReference>
<evidence type="ECO:0000256" key="1">
    <source>
        <dbReference type="SAM" id="MobiDB-lite"/>
    </source>
</evidence>
<evidence type="ECO:0000313" key="2">
    <source>
        <dbReference type="EMBL" id="MCH84339.1"/>
    </source>
</evidence>